<dbReference type="Proteomes" id="UP000520767">
    <property type="component" value="Unassembled WGS sequence"/>
</dbReference>
<keyword evidence="1" id="KW-1133">Transmembrane helix</keyword>
<reference evidence="2 3" key="1">
    <citation type="submission" date="2020-08" db="EMBL/GenBank/DDBJ databases">
        <title>Genomic Encyclopedia of Type Strains, Phase III (KMG-III): the genomes of soil and plant-associated and newly described type strains.</title>
        <authorList>
            <person name="Whitman W."/>
        </authorList>
    </citation>
    <scope>NUCLEOTIDE SEQUENCE [LARGE SCALE GENOMIC DNA]</scope>
    <source>
        <strain evidence="2 3">CECT 8960</strain>
    </source>
</reference>
<keyword evidence="3" id="KW-1185">Reference proteome</keyword>
<dbReference type="AlphaFoldDB" id="A0A7W7QFA1"/>
<accession>A0A7W7QFA1</accession>
<dbReference type="InterPro" id="IPR024244">
    <property type="entry name" value="DUF2537"/>
</dbReference>
<keyword evidence="1" id="KW-0812">Transmembrane</keyword>
<evidence type="ECO:0008006" key="4">
    <source>
        <dbReference type="Google" id="ProtNLM"/>
    </source>
</evidence>
<evidence type="ECO:0000313" key="2">
    <source>
        <dbReference type="EMBL" id="MBB4912535.1"/>
    </source>
</evidence>
<gene>
    <name evidence="2" type="ORF">FHR82_008807</name>
</gene>
<feature type="transmembrane region" description="Helical" evidence="1">
    <location>
        <begin position="150"/>
        <end position="173"/>
    </location>
</feature>
<name>A0A7W7QFA1_9PSEU</name>
<dbReference type="Pfam" id="PF10801">
    <property type="entry name" value="DUF2537"/>
    <property type="match status" value="1"/>
</dbReference>
<dbReference type="EMBL" id="JACHJQ010000014">
    <property type="protein sequence ID" value="MBB4912535.1"/>
    <property type="molecule type" value="Genomic_DNA"/>
</dbReference>
<proteinExistence type="predicted"/>
<feature type="transmembrane region" description="Helical" evidence="1">
    <location>
        <begin position="121"/>
        <end position="144"/>
    </location>
</feature>
<keyword evidence="1" id="KW-0472">Membrane</keyword>
<feature type="transmembrane region" description="Helical" evidence="1">
    <location>
        <begin position="180"/>
        <end position="200"/>
    </location>
</feature>
<sequence>MSGIQLRANGERAVLVGDDGAGGVDGAAVTEPGRLPLGTELTDALHEWAKVAAAVGRAEPGTAAGAVVSRRGLQLAGRVATALGVVVRYVDPLSGTESVVEPVRAPAPPPAPPRPPEPVPWLTGLTVSAASAVLVVVTVVTLAVTLAETYSLLALASNAVVTAGLLPSLWLIHRQPIWRWVAYGVAVGIGVAWLALPFVLF</sequence>
<organism evidence="2 3">
    <name type="scientific">Actinophytocola algeriensis</name>
    <dbReference type="NCBI Taxonomy" id="1768010"/>
    <lineage>
        <taxon>Bacteria</taxon>
        <taxon>Bacillati</taxon>
        <taxon>Actinomycetota</taxon>
        <taxon>Actinomycetes</taxon>
        <taxon>Pseudonocardiales</taxon>
        <taxon>Pseudonocardiaceae</taxon>
    </lineage>
</organism>
<evidence type="ECO:0000256" key="1">
    <source>
        <dbReference type="SAM" id="Phobius"/>
    </source>
</evidence>
<comment type="caution">
    <text evidence="2">The sequence shown here is derived from an EMBL/GenBank/DDBJ whole genome shotgun (WGS) entry which is preliminary data.</text>
</comment>
<evidence type="ECO:0000313" key="3">
    <source>
        <dbReference type="Proteomes" id="UP000520767"/>
    </source>
</evidence>
<protein>
    <recommendedName>
        <fullName evidence="4">DUF2537 domain-containing protein</fullName>
    </recommendedName>
</protein>